<gene>
    <name evidence="1" type="ORF">B0J12DRAFT_698420</name>
</gene>
<comment type="caution">
    <text evidence="1">The sequence shown here is derived from an EMBL/GenBank/DDBJ whole genome shotgun (WGS) entry which is preliminary data.</text>
</comment>
<dbReference type="EMBL" id="JAGTJR010000010">
    <property type="protein sequence ID" value="KAH7053213.1"/>
    <property type="molecule type" value="Genomic_DNA"/>
</dbReference>
<proteinExistence type="predicted"/>
<protein>
    <submittedName>
        <fullName evidence="1">Uncharacterized protein</fullName>
    </submittedName>
</protein>
<reference evidence="1 2" key="1">
    <citation type="journal article" date="2021" name="Nat. Commun.">
        <title>Genetic determinants of endophytism in the Arabidopsis root mycobiome.</title>
        <authorList>
            <person name="Mesny F."/>
            <person name="Miyauchi S."/>
            <person name="Thiergart T."/>
            <person name="Pickel B."/>
            <person name="Atanasova L."/>
            <person name="Karlsson M."/>
            <person name="Huettel B."/>
            <person name="Barry K.W."/>
            <person name="Haridas S."/>
            <person name="Chen C."/>
            <person name="Bauer D."/>
            <person name="Andreopoulos W."/>
            <person name="Pangilinan J."/>
            <person name="LaButti K."/>
            <person name="Riley R."/>
            <person name="Lipzen A."/>
            <person name="Clum A."/>
            <person name="Drula E."/>
            <person name="Henrissat B."/>
            <person name="Kohler A."/>
            <person name="Grigoriev I.V."/>
            <person name="Martin F.M."/>
            <person name="Hacquard S."/>
        </authorList>
    </citation>
    <scope>NUCLEOTIDE SEQUENCE [LARGE SCALE GENOMIC DNA]</scope>
    <source>
        <strain evidence="1 2">MPI-SDFR-AT-0080</strain>
    </source>
</reference>
<evidence type="ECO:0000313" key="1">
    <source>
        <dbReference type="EMBL" id="KAH7053213.1"/>
    </source>
</evidence>
<accession>A0ABQ8GE42</accession>
<keyword evidence="2" id="KW-1185">Reference proteome</keyword>
<dbReference type="Proteomes" id="UP000774617">
    <property type="component" value="Unassembled WGS sequence"/>
</dbReference>
<organism evidence="1 2">
    <name type="scientific">Macrophomina phaseolina</name>
    <dbReference type="NCBI Taxonomy" id="35725"/>
    <lineage>
        <taxon>Eukaryota</taxon>
        <taxon>Fungi</taxon>
        <taxon>Dikarya</taxon>
        <taxon>Ascomycota</taxon>
        <taxon>Pezizomycotina</taxon>
        <taxon>Dothideomycetes</taxon>
        <taxon>Dothideomycetes incertae sedis</taxon>
        <taxon>Botryosphaeriales</taxon>
        <taxon>Botryosphaeriaceae</taxon>
        <taxon>Macrophomina</taxon>
    </lineage>
</organism>
<evidence type="ECO:0000313" key="2">
    <source>
        <dbReference type="Proteomes" id="UP000774617"/>
    </source>
</evidence>
<name>A0ABQ8GE42_9PEZI</name>
<sequence>MEASFTPRIPQLFAFTALSAAARPRSLGSLTCLSRIDFGGARHDGSASEGNFKGSNSMDDHALSWEEILYDPEILTKADVEWVEKPYIIKSNPLPPHTSKHVPSLKPYFTYG</sequence>